<evidence type="ECO:0000313" key="5">
    <source>
        <dbReference type="Proteomes" id="UP000321525"/>
    </source>
</evidence>
<dbReference type="Proteomes" id="UP000321917">
    <property type="component" value="Unassembled WGS sequence"/>
</dbReference>
<evidence type="ECO:0000259" key="2">
    <source>
        <dbReference type="Pfam" id="PF13439"/>
    </source>
</evidence>
<dbReference type="Gene3D" id="3.40.50.2000">
    <property type="entry name" value="Glycogen Phosphorylase B"/>
    <property type="match status" value="2"/>
</dbReference>
<dbReference type="Pfam" id="PF00534">
    <property type="entry name" value="Glycos_transf_1"/>
    <property type="match status" value="1"/>
</dbReference>
<comment type="caution">
    <text evidence="4">The sequence shown here is derived from an EMBL/GenBank/DDBJ whole genome shotgun (WGS) entry which is preliminary data.</text>
</comment>
<dbReference type="PANTHER" id="PTHR45947">
    <property type="entry name" value="SULFOQUINOVOSYL TRANSFERASE SQD2"/>
    <property type="match status" value="1"/>
</dbReference>
<dbReference type="EMBL" id="VOLQ01000010">
    <property type="protein sequence ID" value="TWX68439.1"/>
    <property type="molecule type" value="Genomic_DNA"/>
</dbReference>
<evidence type="ECO:0000313" key="3">
    <source>
        <dbReference type="EMBL" id="TWX58330.1"/>
    </source>
</evidence>
<keyword evidence="4" id="KW-0808">Transferase</keyword>
<dbReference type="SUPFAM" id="SSF53756">
    <property type="entry name" value="UDP-Glycosyltransferase/glycogen phosphorylase"/>
    <property type="match status" value="1"/>
</dbReference>
<sequence length="371" mass="41695">MLKVTNSIVHLVYSFGCGGLEKVIANLINHSTEYDVEHILISLTDDTSMLEQVDKKIKVFVLDKKSGNDVKSHFQLFSLLKKLKPQAINTYNFGTIEYHMVAKLAGVPTRVHSDHGRGGDDPAGKNKLHNFFRKFIANFITEYVVVSYDLFQWISKEIKVNRNKLSLLFNGVAVPAEIEHSSSSPKTFVTVGRLDKVKNQKLLIDAFAQAVNTLDGFEHCILNIVGDGPLYDELSSQISLLNMNDSIYLLGFRNDITTILKDSDIFVLSSVYEAMPMTILEAMANKTPVVCTNVGGISKFISEKQAWFVESKNCKTLANKLNEVRINDECRLEKVSNAFSLVSEKYDMKQMVKAYMAKYGIEKSPSINIKK</sequence>
<dbReference type="InterPro" id="IPR050194">
    <property type="entry name" value="Glycosyltransferase_grp1"/>
</dbReference>
<reference evidence="4 6" key="1">
    <citation type="submission" date="2019-07" db="EMBL/GenBank/DDBJ databases">
        <title>Genomes of sea-ice associated Colwellia species.</title>
        <authorList>
            <person name="Bowman J.P."/>
        </authorList>
    </citation>
    <scope>NUCLEOTIDE SEQUENCE [LARGE SCALE GENOMIC DNA]</scope>
    <source>
        <strain evidence="3 5">ACAM 607</strain>
        <strain evidence="4 6">IC036</strain>
    </source>
</reference>
<feature type="domain" description="Glycosyltransferase subfamily 4-like N-terminal" evidence="2">
    <location>
        <begin position="18"/>
        <end position="172"/>
    </location>
</feature>
<organism evidence="4 6">
    <name type="scientific">Colwellia hornerae</name>
    <dbReference type="NCBI Taxonomy" id="89402"/>
    <lineage>
        <taxon>Bacteria</taxon>
        <taxon>Pseudomonadati</taxon>
        <taxon>Pseudomonadota</taxon>
        <taxon>Gammaproteobacteria</taxon>
        <taxon>Alteromonadales</taxon>
        <taxon>Colwelliaceae</taxon>
        <taxon>Colwellia</taxon>
    </lineage>
</organism>
<evidence type="ECO:0000313" key="6">
    <source>
        <dbReference type="Proteomes" id="UP000321917"/>
    </source>
</evidence>
<dbReference type="GO" id="GO:0016757">
    <property type="term" value="F:glycosyltransferase activity"/>
    <property type="evidence" value="ECO:0007669"/>
    <property type="project" value="InterPro"/>
</dbReference>
<gene>
    <name evidence="3" type="ORF">ESZ26_12495</name>
    <name evidence="4" type="ORF">ESZ27_06960</name>
</gene>
<accession>A0A5C6QHS7</accession>
<dbReference type="Proteomes" id="UP000321525">
    <property type="component" value="Unassembled WGS sequence"/>
</dbReference>
<dbReference type="EMBL" id="VOLR01000016">
    <property type="protein sequence ID" value="TWX58330.1"/>
    <property type="molecule type" value="Genomic_DNA"/>
</dbReference>
<dbReference type="InterPro" id="IPR001296">
    <property type="entry name" value="Glyco_trans_1"/>
</dbReference>
<name>A0A5C6QHS7_9GAMM</name>
<keyword evidence="5" id="KW-1185">Reference proteome</keyword>
<dbReference type="Pfam" id="PF13439">
    <property type="entry name" value="Glyco_transf_4"/>
    <property type="match status" value="1"/>
</dbReference>
<feature type="domain" description="Glycosyl transferase family 1" evidence="1">
    <location>
        <begin position="182"/>
        <end position="330"/>
    </location>
</feature>
<dbReference type="PANTHER" id="PTHR45947:SF3">
    <property type="entry name" value="SULFOQUINOVOSYL TRANSFERASE SQD2"/>
    <property type="match status" value="1"/>
</dbReference>
<dbReference type="OrthoDB" id="9775208at2"/>
<dbReference type="InterPro" id="IPR028098">
    <property type="entry name" value="Glyco_trans_4-like_N"/>
</dbReference>
<dbReference type="AlphaFoldDB" id="A0A5C6QHS7"/>
<protein>
    <submittedName>
        <fullName evidence="4">Glycosyltransferase</fullName>
    </submittedName>
</protein>
<evidence type="ECO:0000313" key="4">
    <source>
        <dbReference type="EMBL" id="TWX68439.1"/>
    </source>
</evidence>
<evidence type="ECO:0000259" key="1">
    <source>
        <dbReference type="Pfam" id="PF00534"/>
    </source>
</evidence>
<proteinExistence type="predicted"/>